<evidence type="ECO:0000256" key="1">
    <source>
        <dbReference type="PROSITE-ProRule" id="PRU00047"/>
    </source>
</evidence>
<comment type="caution">
    <text evidence="3">The sequence shown here is derived from an EMBL/GenBank/DDBJ whole genome shotgun (WGS) entry which is preliminary data.</text>
</comment>
<proteinExistence type="predicted"/>
<dbReference type="GO" id="GO:0008270">
    <property type="term" value="F:zinc ion binding"/>
    <property type="evidence" value="ECO:0007669"/>
    <property type="project" value="UniProtKB-KW"/>
</dbReference>
<sequence>MYNQPHSSTYQKNYSSEKSEIYCYTCGQPGHIARYCQQHTANSSTGQQQQKYQK</sequence>
<dbReference type="SUPFAM" id="SSF57756">
    <property type="entry name" value="Retrovirus zinc finger-like domains"/>
    <property type="match status" value="1"/>
</dbReference>
<protein>
    <recommendedName>
        <fullName evidence="2">CCHC-type domain-containing protein</fullName>
    </recommendedName>
</protein>
<dbReference type="Pfam" id="PF00098">
    <property type="entry name" value="zf-CCHC"/>
    <property type="match status" value="1"/>
</dbReference>
<dbReference type="EMBL" id="CAJOBG010123342">
    <property type="protein sequence ID" value="CAF4787010.1"/>
    <property type="molecule type" value="Genomic_DNA"/>
</dbReference>
<reference evidence="3" key="1">
    <citation type="submission" date="2021-02" db="EMBL/GenBank/DDBJ databases">
        <authorList>
            <person name="Nowell W R."/>
        </authorList>
    </citation>
    <scope>NUCLEOTIDE SEQUENCE</scope>
</reference>
<keyword evidence="1" id="KW-0862">Zinc</keyword>
<dbReference type="PROSITE" id="PS50158">
    <property type="entry name" value="ZF_CCHC"/>
    <property type="match status" value="1"/>
</dbReference>
<dbReference type="InterPro" id="IPR001878">
    <property type="entry name" value="Znf_CCHC"/>
</dbReference>
<dbReference type="GO" id="GO:0003676">
    <property type="term" value="F:nucleic acid binding"/>
    <property type="evidence" value="ECO:0007669"/>
    <property type="project" value="InterPro"/>
</dbReference>
<evidence type="ECO:0000259" key="2">
    <source>
        <dbReference type="PROSITE" id="PS50158"/>
    </source>
</evidence>
<dbReference type="InterPro" id="IPR036875">
    <property type="entry name" value="Znf_CCHC_sf"/>
</dbReference>
<keyword evidence="1" id="KW-0479">Metal-binding</keyword>
<keyword evidence="1" id="KW-0863">Zinc-finger</keyword>
<organism evidence="3 4">
    <name type="scientific">Rotaria magnacalcarata</name>
    <dbReference type="NCBI Taxonomy" id="392030"/>
    <lineage>
        <taxon>Eukaryota</taxon>
        <taxon>Metazoa</taxon>
        <taxon>Spiralia</taxon>
        <taxon>Gnathifera</taxon>
        <taxon>Rotifera</taxon>
        <taxon>Eurotatoria</taxon>
        <taxon>Bdelloidea</taxon>
        <taxon>Philodinida</taxon>
        <taxon>Philodinidae</taxon>
        <taxon>Rotaria</taxon>
    </lineage>
</organism>
<dbReference type="Gene3D" id="4.10.60.10">
    <property type="entry name" value="Zinc finger, CCHC-type"/>
    <property type="match status" value="1"/>
</dbReference>
<evidence type="ECO:0000313" key="3">
    <source>
        <dbReference type="EMBL" id="CAF4787010.1"/>
    </source>
</evidence>
<name>A0A821NLM7_9BILA</name>
<keyword evidence="4" id="KW-1185">Reference proteome</keyword>
<dbReference type="SMART" id="SM00343">
    <property type="entry name" value="ZnF_C2HC"/>
    <property type="match status" value="1"/>
</dbReference>
<feature type="domain" description="CCHC-type" evidence="2">
    <location>
        <begin position="23"/>
        <end position="38"/>
    </location>
</feature>
<accession>A0A821NLM7</accession>
<gene>
    <name evidence="3" type="ORF">OVN521_LOCUS51384</name>
</gene>
<dbReference type="AlphaFoldDB" id="A0A821NLM7"/>
<feature type="non-terminal residue" evidence="3">
    <location>
        <position position="54"/>
    </location>
</feature>
<dbReference type="Proteomes" id="UP000663866">
    <property type="component" value="Unassembled WGS sequence"/>
</dbReference>
<evidence type="ECO:0000313" key="4">
    <source>
        <dbReference type="Proteomes" id="UP000663866"/>
    </source>
</evidence>